<keyword evidence="2" id="KW-1185">Reference proteome</keyword>
<accession>A0A498MK52</accession>
<dbReference type="EMBL" id="QBIY01012660">
    <property type="protein sequence ID" value="RXN19704.1"/>
    <property type="molecule type" value="Genomic_DNA"/>
</dbReference>
<comment type="caution">
    <text evidence="1">The sequence shown here is derived from an EMBL/GenBank/DDBJ whole genome shotgun (WGS) entry which is preliminary data.</text>
</comment>
<evidence type="ECO:0000313" key="2">
    <source>
        <dbReference type="Proteomes" id="UP000290572"/>
    </source>
</evidence>
<dbReference type="Proteomes" id="UP000290572">
    <property type="component" value="Unassembled WGS sequence"/>
</dbReference>
<proteinExistence type="predicted"/>
<organism evidence="1 2">
    <name type="scientific">Labeo rohita</name>
    <name type="common">Indian major carp</name>
    <name type="synonym">Cyprinus rohita</name>
    <dbReference type="NCBI Taxonomy" id="84645"/>
    <lineage>
        <taxon>Eukaryota</taxon>
        <taxon>Metazoa</taxon>
        <taxon>Chordata</taxon>
        <taxon>Craniata</taxon>
        <taxon>Vertebrata</taxon>
        <taxon>Euteleostomi</taxon>
        <taxon>Actinopterygii</taxon>
        <taxon>Neopterygii</taxon>
        <taxon>Teleostei</taxon>
        <taxon>Ostariophysi</taxon>
        <taxon>Cypriniformes</taxon>
        <taxon>Cyprinidae</taxon>
        <taxon>Labeoninae</taxon>
        <taxon>Labeonini</taxon>
        <taxon>Labeo</taxon>
    </lineage>
</organism>
<sequence>MTTGNKKKNLRKTKRFMPYSLKSVFYLCFPYGIRDVFYQKQSSVMCGQTLTVMMDASLWTEFWDVWADLDCNDGRLLVDRVLGLSGRLLVDRVLGRDDGRLLM</sequence>
<gene>
    <name evidence="1" type="ORF">ROHU_025577</name>
</gene>
<reference evidence="1 2" key="1">
    <citation type="submission" date="2018-03" db="EMBL/GenBank/DDBJ databases">
        <title>Draft genome sequence of Rohu Carp (Labeo rohita).</title>
        <authorList>
            <person name="Das P."/>
            <person name="Kushwaha B."/>
            <person name="Joshi C.G."/>
            <person name="Kumar D."/>
            <person name="Nagpure N.S."/>
            <person name="Sahoo L."/>
            <person name="Das S.P."/>
            <person name="Bit A."/>
            <person name="Patnaik S."/>
            <person name="Meher P.K."/>
            <person name="Jayasankar P."/>
            <person name="Koringa P.G."/>
            <person name="Patel N.V."/>
            <person name="Hinsu A.T."/>
            <person name="Kumar R."/>
            <person name="Pandey M."/>
            <person name="Agarwal S."/>
            <person name="Srivastava S."/>
            <person name="Singh M."/>
            <person name="Iquebal M.A."/>
            <person name="Jaiswal S."/>
            <person name="Angadi U.B."/>
            <person name="Kumar N."/>
            <person name="Raza M."/>
            <person name="Shah T.M."/>
            <person name="Rai A."/>
            <person name="Jena J.K."/>
        </authorList>
    </citation>
    <scope>NUCLEOTIDE SEQUENCE [LARGE SCALE GENOMIC DNA]</scope>
    <source>
        <strain evidence="1">DASCIFA01</strain>
        <tissue evidence="1">Testis</tissue>
    </source>
</reference>
<dbReference type="AlphaFoldDB" id="A0A498MK52"/>
<protein>
    <submittedName>
        <fullName evidence="1">Uncharacterized protein</fullName>
    </submittedName>
</protein>
<evidence type="ECO:0000313" key="1">
    <source>
        <dbReference type="EMBL" id="RXN19704.1"/>
    </source>
</evidence>
<name>A0A498MK52_LABRO</name>